<gene>
    <name evidence="2" type="ORF">N5910_03775</name>
</gene>
<accession>A0A9E7RW92</accession>
<proteinExistence type="predicted"/>
<dbReference type="PANTHER" id="PTHR48090:SF7">
    <property type="entry name" value="RFBJ PROTEIN"/>
    <property type="match status" value="1"/>
</dbReference>
<dbReference type="PANTHER" id="PTHR48090">
    <property type="entry name" value="UNDECAPRENYL-PHOSPHATE 4-DEOXY-4-FORMAMIDO-L-ARABINOSE TRANSFERASE-RELATED"/>
    <property type="match status" value="1"/>
</dbReference>
<dbReference type="Gene3D" id="3.90.550.10">
    <property type="entry name" value="Spore Coat Polysaccharide Biosynthesis Protein SpsA, Chain A"/>
    <property type="match status" value="1"/>
</dbReference>
<dbReference type="RefSeq" id="WP_074358784.1">
    <property type="nucleotide sequence ID" value="NZ_CP104550.1"/>
</dbReference>
<protein>
    <submittedName>
        <fullName evidence="2">Glycosyltransferase family 2 protein</fullName>
    </submittedName>
</protein>
<dbReference type="CDD" id="cd04179">
    <property type="entry name" value="DPM_DPG-synthase_like"/>
    <property type="match status" value="1"/>
</dbReference>
<evidence type="ECO:0000259" key="1">
    <source>
        <dbReference type="Pfam" id="PF00535"/>
    </source>
</evidence>
<reference evidence="2" key="1">
    <citation type="submission" date="2022-09" db="EMBL/GenBank/DDBJ databases">
        <title>Characterization of three MwoI isoschizomers from sequenced genome and metagenomes.</title>
        <authorList>
            <person name="Fomenkov A."/>
            <person name="Xu S.Y."/>
            <person name="Roberts R.J."/>
        </authorList>
    </citation>
    <scope>NUCLEOTIDE SEQUENCE</scope>
    <source>
        <strain evidence="2">DSM 2970</strain>
    </source>
</reference>
<dbReference type="InterPro" id="IPR001173">
    <property type="entry name" value="Glyco_trans_2-like"/>
</dbReference>
<dbReference type="AlphaFoldDB" id="A0A9E7RW92"/>
<name>A0A9E7RW92_METWO</name>
<dbReference type="KEGG" id="mwo:MWSIV6_0722"/>
<dbReference type="InterPro" id="IPR050256">
    <property type="entry name" value="Glycosyltransferase_2"/>
</dbReference>
<dbReference type="InterPro" id="IPR029044">
    <property type="entry name" value="Nucleotide-diphossugar_trans"/>
</dbReference>
<organism evidence="2">
    <name type="scientific">Methanothermobacter wolfeii</name>
    <name type="common">Methanobacterium wolfei</name>
    <dbReference type="NCBI Taxonomy" id="145261"/>
    <lineage>
        <taxon>Archaea</taxon>
        <taxon>Methanobacteriati</taxon>
        <taxon>Methanobacteriota</taxon>
        <taxon>Methanomada group</taxon>
        <taxon>Methanobacteria</taxon>
        <taxon>Methanobacteriales</taxon>
        <taxon>Methanobacteriaceae</taxon>
        <taxon>Methanothermobacter</taxon>
    </lineage>
</organism>
<dbReference type="SUPFAM" id="SSF53448">
    <property type="entry name" value="Nucleotide-diphospho-sugar transferases"/>
    <property type="match status" value="1"/>
</dbReference>
<feature type="domain" description="Glycosyltransferase 2-like" evidence="1">
    <location>
        <begin position="4"/>
        <end position="166"/>
    </location>
</feature>
<sequence>MFVSIVIPALNEEGVVGRTIRSVPVEKIREMGYDVEILVVDNASEDGTAREALDAGARVVREDKRGYGNAYKRGFREARGDILVMGDADLTYPFEMIPDFLREIENGYDFVIGDRMNGMMEDGAMSALHRYVGNPILSRMLNILFRNNIRDTHCGMRAFRRKALDRMELRAPGMEFAIEMVIEASEKNLKIKQIPIPYRQRRGGETKLHSFKDGWRHIEYMLRRKFLRGSLY</sequence>
<dbReference type="EMBL" id="CP104550">
    <property type="protein sequence ID" value="UXH32413.1"/>
    <property type="molecule type" value="Genomic_DNA"/>
</dbReference>
<dbReference type="Pfam" id="PF00535">
    <property type="entry name" value="Glycos_transf_2"/>
    <property type="match status" value="1"/>
</dbReference>
<dbReference type="GeneID" id="75106341"/>
<dbReference type="Proteomes" id="UP001065373">
    <property type="component" value="Chromosome"/>
</dbReference>
<evidence type="ECO:0000313" key="2">
    <source>
        <dbReference type="EMBL" id="UXH32413.1"/>
    </source>
</evidence>